<keyword evidence="3" id="KW-1185">Reference proteome</keyword>
<gene>
    <name evidence="2" type="ORF">HNR21_004741</name>
</gene>
<dbReference type="AlphaFoldDB" id="A0A7W3N1K6"/>
<evidence type="ECO:0000256" key="1">
    <source>
        <dbReference type="SAM" id="MobiDB-lite"/>
    </source>
</evidence>
<feature type="compositionally biased region" description="Low complexity" evidence="1">
    <location>
        <begin position="150"/>
        <end position="162"/>
    </location>
</feature>
<feature type="compositionally biased region" description="Basic residues" evidence="1">
    <location>
        <begin position="107"/>
        <end position="121"/>
    </location>
</feature>
<reference evidence="2 3" key="1">
    <citation type="submission" date="2020-08" db="EMBL/GenBank/DDBJ databases">
        <title>Sequencing the genomes of 1000 actinobacteria strains.</title>
        <authorList>
            <person name="Klenk H.-P."/>
        </authorList>
    </citation>
    <scope>NUCLEOTIDE SEQUENCE [LARGE SCALE GENOMIC DNA]</scope>
    <source>
        <strain evidence="2 3">DSM 45823</strain>
    </source>
</reference>
<feature type="region of interest" description="Disordered" evidence="1">
    <location>
        <begin position="106"/>
        <end position="207"/>
    </location>
</feature>
<organism evidence="2 3">
    <name type="scientific">Thermomonospora cellulosilytica</name>
    <dbReference type="NCBI Taxonomy" id="1411118"/>
    <lineage>
        <taxon>Bacteria</taxon>
        <taxon>Bacillati</taxon>
        <taxon>Actinomycetota</taxon>
        <taxon>Actinomycetes</taxon>
        <taxon>Streptosporangiales</taxon>
        <taxon>Thermomonosporaceae</taxon>
        <taxon>Thermomonospora</taxon>
    </lineage>
</organism>
<name>A0A7W3N1K6_9ACTN</name>
<proteinExistence type="predicted"/>
<sequence length="326" mass="34783">MNSSPSWVSVAGVAWVIDDAPVPADLFPVLLVIARRADEHGRGSYQSVSTVAEKTGKSPDQVARDIRRLLDLGLIVPGDQSLPERHGVPAGRRPVVYDLVLEVCGPKPRKTSRNPSGRRRRQVPEPPPQDLRPEPEQGAGVGEEPSGVTPGMDAAPPAAGDPSHGCAPSPGMDAGGTPCMDAPPPLCMDAPRTRQENPGRNPSNPARAREVALLRERTDVRPDETGGFLDWVTGRYRPRSLNAYLVALAGRGHLQERLDEWRIVGKPTSHGLADRTVAEAIAESTPAPPFVEGAGPVDRAALLAQVRAIKARKRGERARPTAGRAA</sequence>
<evidence type="ECO:0000313" key="3">
    <source>
        <dbReference type="Proteomes" id="UP000539313"/>
    </source>
</evidence>
<dbReference type="EMBL" id="JACJII010000001">
    <property type="protein sequence ID" value="MBA9005859.1"/>
    <property type="molecule type" value="Genomic_DNA"/>
</dbReference>
<comment type="caution">
    <text evidence="2">The sequence shown here is derived from an EMBL/GenBank/DDBJ whole genome shotgun (WGS) entry which is preliminary data.</text>
</comment>
<dbReference type="RefSeq" id="WP_182706917.1">
    <property type="nucleotide sequence ID" value="NZ_JACJII010000001.1"/>
</dbReference>
<dbReference type="Pfam" id="PF13730">
    <property type="entry name" value="HTH_36"/>
    <property type="match status" value="1"/>
</dbReference>
<accession>A0A7W3N1K6</accession>
<protein>
    <recommendedName>
        <fullName evidence="4">Helix-turn-helix domain-containing protein</fullName>
    </recommendedName>
</protein>
<evidence type="ECO:0000313" key="2">
    <source>
        <dbReference type="EMBL" id="MBA9005859.1"/>
    </source>
</evidence>
<evidence type="ECO:0008006" key="4">
    <source>
        <dbReference type="Google" id="ProtNLM"/>
    </source>
</evidence>
<dbReference type="Proteomes" id="UP000539313">
    <property type="component" value="Unassembled WGS sequence"/>
</dbReference>